<dbReference type="Proteomes" id="UP000318296">
    <property type="component" value="Unassembled WGS sequence"/>
</dbReference>
<name>A0A554LDM3_9BACT</name>
<dbReference type="Gene3D" id="1.25.10.90">
    <property type="match status" value="1"/>
</dbReference>
<sequence>MQNIIVNIRQDLKHNIDLKYKKGEIDFFKEPIKVYGVRSKIVHQIARKYFPFFGRSSQKWKYKRRLEIDCGLVLVNQSHGARVRVVNLLSNSDKRAPYPLQIRLS</sequence>
<evidence type="ECO:0000313" key="2">
    <source>
        <dbReference type="Proteomes" id="UP000318296"/>
    </source>
</evidence>
<dbReference type="EMBL" id="VMGH01000049">
    <property type="protein sequence ID" value="TSC90993.1"/>
    <property type="molecule type" value="Genomic_DNA"/>
</dbReference>
<dbReference type="AlphaFoldDB" id="A0A554LDM3"/>
<accession>A0A554LDM3</accession>
<organism evidence="1 2">
    <name type="scientific">Candidatus Berkelbacteria bacterium Licking1014_96</name>
    <dbReference type="NCBI Taxonomy" id="2017149"/>
    <lineage>
        <taxon>Bacteria</taxon>
        <taxon>Candidatus Berkelbacteria</taxon>
    </lineage>
</organism>
<gene>
    <name evidence="1" type="ORF">CEN92_335</name>
</gene>
<comment type="caution">
    <text evidence="1">The sequence shown here is derived from an EMBL/GenBank/DDBJ whole genome shotgun (WGS) entry which is preliminary data.</text>
</comment>
<evidence type="ECO:0000313" key="1">
    <source>
        <dbReference type="EMBL" id="TSC90993.1"/>
    </source>
</evidence>
<reference evidence="1 2" key="1">
    <citation type="submission" date="2017-07" db="EMBL/GenBank/DDBJ databases">
        <title>Mechanisms for carbon and nitrogen cycling indicate functional differentiation within the Candidate Phyla Radiation.</title>
        <authorList>
            <person name="Danczak R.E."/>
            <person name="Johnston M.D."/>
            <person name="Kenah C."/>
            <person name="Slattery M."/>
            <person name="Wrighton K.C."/>
            <person name="Wilkins M.J."/>
        </authorList>
    </citation>
    <scope>NUCLEOTIDE SEQUENCE [LARGE SCALE GENOMIC DNA]</scope>
    <source>
        <strain evidence="1">Licking1014_96</strain>
    </source>
</reference>
<protein>
    <submittedName>
        <fullName evidence="1">Uncharacterized protein</fullName>
    </submittedName>
</protein>
<proteinExistence type="predicted"/>